<feature type="compositionally biased region" description="Low complexity" evidence="5">
    <location>
        <begin position="184"/>
        <end position="212"/>
    </location>
</feature>
<evidence type="ECO:0000259" key="7">
    <source>
        <dbReference type="PROSITE" id="PS51525"/>
    </source>
</evidence>
<feature type="compositionally biased region" description="Basic and acidic residues" evidence="5">
    <location>
        <begin position="222"/>
        <end position="231"/>
    </location>
</feature>
<feature type="domain" description="Bromo" evidence="6">
    <location>
        <begin position="469"/>
        <end position="556"/>
    </location>
</feature>
<organism evidence="8 9">
    <name type="scientific">Porphyra umbilicalis</name>
    <name type="common">Purple laver</name>
    <name type="synonym">Red alga</name>
    <dbReference type="NCBI Taxonomy" id="2786"/>
    <lineage>
        <taxon>Eukaryota</taxon>
        <taxon>Rhodophyta</taxon>
        <taxon>Bangiophyceae</taxon>
        <taxon>Bangiales</taxon>
        <taxon>Bangiaceae</taxon>
        <taxon>Porphyra</taxon>
    </lineage>
</organism>
<dbReference type="PRINTS" id="PR00503">
    <property type="entry name" value="BROMODOMAIN"/>
</dbReference>
<dbReference type="EMBL" id="KV918959">
    <property type="protein sequence ID" value="OSX74188.1"/>
    <property type="molecule type" value="Genomic_DNA"/>
</dbReference>
<feature type="compositionally biased region" description="Low complexity" evidence="5">
    <location>
        <begin position="857"/>
        <end position="880"/>
    </location>
</feature>
<feature type="compositionally biased region" description="Acidic residues" evidence="5">
    <location>
        <begin position="847"/>
        <end position="856"/>
    </location>
</feature>
<dbReference type="Pfam" id="PF17035">
    <property type="entry name" value="BET"/>
    <property type="match status" value="1"/>
</dbReference>
<feature type="region of interest" description="Disordered" evidence="5">
    <location>
        <begin position="841"/>
        <end position="888"/>
    </location>
</feature>
<feature type="region of interest" description="Disordered" evidence="5">
    <location>
        <begin position="1"/>
        <end position="44"/>
    </location>
</feature>
<feature type="region of interest" description="Disordered" evidence="5">
    <location>
        <begin position="179"/>
        <end position="306"/>
    </location>
</feature>
<evidence type="ECO:0000256" key="3">
    <source>
        <dbReference type="ARBA" id="ARBA00023163"/>
    </source>
</evidence>
<dbReference type="InterPro" id="IPR038336">
    <property type="entry name" value="NET_sf"/>
</dbReference>
<evidence type="ECO:0000259" key="6">
    <source>
        <dbReference type="PROSITE" id="PS50014"/>
    </source>
</evidence>
<feature type="compositionally biased region" description="Basic residues" evidence="5">
    <location>
        <begin position="584"/>
        <end position="605"/>
    </location>
</feature>
<keyword evidence="9" id="KW-1185">Reference proteome</keyword>
<evidence type="ECO:0000256" key="2">
    <source>
        <dbReference type="ARBA" id="ARBA00023117"/>
    </source>
</evidence>
<feature type="domain" description="NET" evidence="7">
    <location>
        <begin position="717"/>
        <end position="800"/>
    </location>
</feature>
<sequence length="888" mass="92661">MTASDAHAGLVMGVRGPLEPPVSPCSLTSDGRSSPPAVDKQPFSPVTLDAVDDLPRSSVLGVSKRSGVDAASRLDDAHDLMLVSCDAMPSSVDADGMNDGEDELDGAVARPDMSAGNCSTSLVLDGCSRSAPGLSDGASDALSAAPPVTGSCVNFAQATSVETDAGSRDALPAACSEVCPAPDVPRASGPAPRRSSRARVPSAIAASAAVAPGKRERRRKRCEAFPAEKDVAPVGKRSVCPPPADSLRPRSAGPAPLELSKSRAGGGFPRRPTLDLSSPLASRSTVPMSSVSGAASGGGAPPCSADEKRQQLLARLHAINAEKARLALAEQMPRRSMSTSQLNGLLSPACPPVPPHTPGSALWSQARSLASPAASTSTCGATALTALDLGSGRDDGASAATPTPGPDGQSTSTTDRVSRRPSRPRTPSVWLKPAPGEPVAGALNTPTMPSGWSRDPRIKYCRRVVNELLRHPQAKPFSAPVNELWPPESIPNYFVIVKQPMDLGTVKRTLEAGGYCSFDPTDVAAGRMLALSRFESDILQVFTNAMLYNRPGDSLYQCAFSLRDEFQRLIRDMPEEAPPASKGAARRGNRKAKPAPAPKAKKASMPKRGSPPAAAGAAPKATAPKRLTKTKRSAKSGAEASASLEAAATLSGGSADVGGGGVRTASAAGARPSKSATLVLPQSVREIRKQLAQLQNERAYVECYSLGGVKGSSAFMKRAAMLYHVEMRFEEKERLGENISSLSVDKLGKVVQLVARKSAGRAEVNNNDEYELDMDALDNHTLREMEAYVESCLPVAKRRTIKDVSSFSSVGDVDSAMIRLRQHMTNILERRAAARAHRRWMGSYSSEDSDSSDGDSSDSGSSSSGSRSSGSDSSSSGESGSDSESDGE</sequence>
<dbReference type="PROSITE" id="PS51525">
    <property type="entry name" value="NET"/>
    <property type="match status" value="1"/>
</dbReference>
<feature type="region of interest" description="Disordered" evidence="5">
    <location>
        <begin position="390"/>
        <end position="449"/>
    </location>
</feature>
<dbReference type="Proteomes" id="UP000218209">
    <property type="component" value="Unassembled WGS sequence"/>
</dbReference>
<keyword evidence="1" id="KW-0805">Transcription regulation</keyword>
<dbReference type="OrthoDB" id="6110at2759"/>
<feature type="compositionally biased region" description="Polar residues" evidence="5">
    <location>
        <begin position="275"/>
        <end position="288"/>
    </location>
</feature>
<dbReference type="InterPro" id="IPR001487">
    <property type="entry name" value="Bromodomain"/>
</dbReference>
<feature type="region of interest" description="Disordered" evidence="5">
    <location>
        <begin position="653"/>
        <end position="675"/>
    </location>
</feature>
<keyword evidence="2 4" id="KW-0103">Bromodomain</keyword>
<evidence type="ECO:0000256" key="5">
    <source>
        <dbReference type="SAM" id="MobiDB-lite"/>
    </source>
</evidence>
<dbReference type="InterPro" id="IPR027353">
    <property type="entry name" value="NET_dom"/>
</dbReference>
<proteinExistence type="predicted"/>
<gene>
    <name evidence="8" type="ORF">BU14_0303s0019</name>
</gene>
<evidence type="ECO:0000313" key="9">
    <source>
        <dbReference type="Proteomes" id="UP000218209"/>
    </source>
</evidence>
<dbReference type="PANTHER" id="PTHR45926">
    <property type="entry name" value="OSJNBA0053K19.4 PROTEIN"/>
    <property type="match status" value="1"/>
</dbReference>
<dbReference type="CDD" id="cd04369">
    <property type="entry name" value="Bromodomain"/>
    <property type="match status" value="1"/>
</dbReference>
<protein>
    <recommendedName>
        <fullName evidence="10">Bromo domain-containing protein</fullName>
    </recommendedName>
</protein>
<accession>A0A1X6NZZ6</accession>
<evidence type="ECO:0000256" key="4">
    <source>
        <dbReference type="PROSITE-ProRule" id="PRU00035"/>
    </source>
</evidence>
<keyword evidence="3" id="KW-0804">Transcription</keyword>
<evidence type="ECO:0000313" key="8">
    <source>
        <dbReference type="EMBL" id="OSX74188.1"/>
    </source>
</evidence>
<evidence type="ECO:0000256" key="1">
    <source>
        <dbReference type="ARBA" id="ARBA00023015"/>
    </source>
</evidence>
<dbReference type="InterPro" id="IPR036427">
    <property type="entry name" value="Bromodomain-like_sf"/>
</dbReference>
<name>A0A1X6NZZ6_PORUM</name>
<evidence type="ECO:0008006" key="10">
    <source>
        <dbReference type="Google" id="ProtNLM"/>
    </source>
</evidence>
<dbReference type="AlphaFoldDB" id="A0A1X6NZZ6"/>
<dbReference type="Gene3D" id="1.20.1270.220">
    <property type="match status" value="1"/>
</dbReference>
<dbReference type="SUPFAM" id="SSF47370">
    <property type="entry name" value="Bromodomain"/>
    <property type="match status" value="1"/>
</dbReference>
<dbReference type="SMART" id="SM00297">
    <property type="entry name" value="BROMO"/>
    <property type="match status" value="1"/>
</dbReference>
<dbReference type="Pfam" id="PF00439">
    <property type="entry name" value="Bromodomain"/>
    <property type="match status" value="1"/>
</dbReference>
<dbReference type="PROSITE" id="PS50014">
    <property type="entry name" value="BROMODOMAIN_2"/>
    <property type="match status" value="1"/>
</dbReference>
<reference evidence="8 9" key="1">
    <citation type="submission" date="2017-03" db="EMBL/GenBank/DDBJ databases">
        <title>WGS assembly of Porphyra umbilicalis.</title>
        <authorList>
            <person name="Brawley S.H."/>
            <person name="Blouin N.A."/>
            <person name="Ficko-Blean E."/>
            <person name="Wheeler G.L."/>
            <person name="Lohr M."/>
            <person name="Goodson H.V."/>
            <person name="Jenkins J.W."/>
            <person name="Blaby-Haas C.E."/>
            <person name="Helliwell K.E."/>
            <person name="Chan C."/>
            <person name="Marriage T."/>
            <person name="Bhattacharya D."/>
            <person name="Klein A.S."/>
            <person name="Badis Y."/>
            <person name="Brodie J."/>
            <person name="Cao Y."/>
            <person name="Collen J."/>
            <person name="Dittami S.M."/>
            <person name="Gachon C.M."/>
            <person name="Green B.R."/>
            <person name="Karpowicz S."/>
            <person name="Kim J.W."/>
            <person name="Kudahl U."/>
            <person name="Lin S."/>
            <person name="Michel G."/>
            <person name="Mittag M."/>
            <person name="Olson B.J."/>
            <person name="Pangilinan J."/>
            <person name="Peng Y."/>
            <person name="Qiu H."/>
            <person name="Shu S."/>
            <person name="Singer J.T."/>
            <person name="Smith A.G."/>
            <person name="Sprecher B.N."/>
            <person name="Wagner V."/>
            <person name="Wang W."/>
            <person name="Wang Z.-Y."/>
            <person name="Yan J."/>
            <person name="Yarish C."/>
            <person name="Zoeuner-Riek S."/>
            <person name="Zhuang Y."/>
            <person name="Zou Y."/>
            <person name="Lindquist E.A."/>
            <person name="Grimwood J."/>
            <person name="Barry K."/>
            <person name="Rokhsar D.S."/>
            <person name="Schmutz J."/>
            <person name="Stiller J.W."/>
            <person name="Grossman A.R."/>
            <person name="Prochnik S.E."/>
        </authorList>
    </citation>
    <scope>NUCLEOTIDE SEQUENCE [LARGE SCALE GENOMIC DNA]</scope>
    <source>
        <strain evidence="8">4086291</strain>
    </source>
</reference>
<feature type="compositionally biased region" description="Low complexity" evidence="5">
    <location>
        <begin position="606"/>
        <end position="624"/>
    </location>
</feature>
<dbReference type="Gene3D" id="1.20.920.10">
    <property type="entry name" value="Bromodomain-like"/>
    <property type="match status" value="1"/>
</dbReference>
<feature type="region of interest" description="Disordered" evidence="5">
    <location>
        <begin position="575"/>
        <end position="639"/>
    </location>
</feature>